<dbReference type="SUPFAM" id="SSF53474">
    <property type="entry name" value="alpha/beta-Hydrolases"/>
    <property type="match status" value="1"/>
</dbReference>
<dbReference type="Proteomes" id="UP001056535">
    <property type="component" value="Chromosome"/>
</dbReference>
<keyword evidence="3" id="KW-1185">Reference proteome</keyword>
<dbReference type="Gene3D" id="3.40.50.1820">
    <property type="entry name" value="alpha/beta hydrolase"/>
    <property type="match status" value="1"/>
</dbReference>
<dbReference type="Pfam" id="PF00561">
    <property type="entry name" value="Abhydrolase_1"/>
    <property type="match status" value="1"/>
</dbReference>
<dbReference type="InterPro" id="IPR000073">
    <property type="entry name" value="AB_hydrolase_1"/>
</dbReference>
<dbReference type="PRINTS" id="PR00111">
    <property type="entry name" value="ABHYDROLASE"/>
</dbReference>
<dbReference type="PANTHER" id="PTHR43433:SF5">
    <property type="entry name" value="AB HYDROLASE-1 DOMAIN-CONTAINING PROTEIN"/>
    <property type="match status" value="1"/>
</dbReference>
<protein>
    <submittedName>
        <fullName evidence="2">Alpha/beta hydrolase</fullName>
    </submittedName>
</protein>
<proteinExistence type="predicted"/>
<evidence type="ECO:0000259" key="1">
    <source>
        <dbReference type="Pfam" id="PF00561"/>
    </source>
</evidence>
<dbReference type="InterPro" id="IPR029058">
    <property type="entry name" value="AB_hydrolase_fold"/>
</dbReference>
<keyword evidence="2" id="KW-0378">Hydrolase</keyword>
<dbReference type="PANTHER" id="PTHR43433">
    <property type="entry name" value="HYDROLASE, ALPHA/BETA FOLD FAMILY PROTEIN"/>
    <property type="match status" value="1"/>
</dbReference>
<sequence length="261" mass="28308">MRDVVTTDGTRIAWEEQGAGRTLLLIMGVGADHTVWAQHVAHLKRSFRCVLLDNRGTGASDAPAGPYSTAQMADDAAAVLRAVGSEPAKVIGISMGGAIAQQLALRHRELVDRMVLTASWARMNPMSEDVFSELRDLRFLLSPGAFQRRLQLLIWSPPAYAERSGKLRAERDELVDEPMTASAFAAQVDACVDHDVCAALPGLDVPVLVTCGEHDVFTPIAAGLELAGLITGSAVERFAGGHAHHWEELNRYNLLCEEFLQ</sequence>
<dbReference type="GO" id="GO:0016787">
    <property type="term" value="F:hydrolase activity"/>
    <property type="evidence" value="ECO:0007669"/>
    <property type="project" value="UniProtKB-KW"/>
</dbReference>
<reference evidence="2" key="1">
    <citation type="submission" date="2022-06" db="EMBL/GenBank/DDBJ databases">
        <title>Ornithinimicrobium JY.X270.</title>
        <authorList>
            <person name="Huang Y."/>
        </authorList>
    </citation>
    <scope>NUCLEOTIDE SEQUENCE</scope>
    <source>
        <strain evidence="2">JY.X270</strain>
    </source>
</reference>
<dbReference type="RefSeq" id="WP_252619643.1">
    <property type="nucleotide sequence ID" value="NZ_CP099490.1"/>
</dbReference>
<name>A0ABY4YFN3_9MICO</name>
<organism evidence="2 3">
    <name type="scientific">Ornithinimicrobium cryptoxanthini</name>
    <dbReference type="NCBI Taxonomy" id="2934161"/>
    <lineage>
        <taxon>Bacteria</taxon>
        <taxon>Bacillati</taxon>
        <taxon>Actinomycetota</taxon>
        <taxon>Actinomycetes</taxon>
        <taxon>Micrococcales</taxon>
        <taxon>Ornithinimicrobiaceae</taxon>
        <taxon>Ornithinimicrobium</taxon>
    </lineage>
</organism>
<feature type="domain" description="AB hydrolase-1" evidence="1">
    <location>
        <begin position="22"/>
        <end position="248"/>
    </location>
</feature>
<accession>A0ABY4YFN3</accession>
<evidence type="ECO:0000313" key="2">
    <source>
        <dbReference type="EMBL" id="USQ75336.1"/>
    </source>
</evidence>
<dbReference type="InterPro" id="IPR050471">
    <property type="entry name" value="AB_hydrolase"/>
</dbReference>
<evidence type="ECO:0000313" key="3">
    <source>
        <dbReference type="Proteomes" id="UP001056535"/>
    </source>
</evidence>
<gene>
    <name evidence="2" type="ORF">NF557_11975</name>
</gene>
<dbReference type="EMBL" id="CP099490">
    <property type="protein sequence ID" value="USQ75336.1"/>
    <property type="molecule type" value="Genomic_DNA"/>
</dbReference>